<comment type="caution">
    <text evidence="1">The sequence shown here is derived from an EMBL/GenBank/DDBJ whole genome shotgun (WGS) entry which is preliminary data.</text>
</comment>
<dbReference type="EMBL" id="VSSQ01118261">
    <property type="protein sequence ID" value="MPN52291.1"/>
    <property type="molecule type" value="Genomic_DNA"/>
</dbReference>
<organism evidence="1">
    <name type="scientific">bioreactor metagenome</name>
    <dbReference type="NCBI Taxonomy" id="1076179"/>
    <lineage>
        <taxon>unclassified sequences</taxon>
        <taxon>metagenomes</taxon>
        <taxon>ecological metagenomes</taxon>
    </lineage>
</organism>
<dbReference type="AlphaFoldDB" id="A0A645ILW6"/>
<reference evidence="1" key="1">
    <citation type="submission" date="2019-08" db="EMBL/GenBank/DDBJ databases">
        <authorList>
            <person name="Kucharzyk K."/>
            <person name="Murdoch R.W."/>
            <person name="Higgins S."/>
            <person name="Loffler F."/>
        </authorList>
    </citation>
    <scope>NUCLEOTIDE SEQUENCE</scope>
</reference>
<protein>
    <submittedName>
        <fullName evidence="1">Uncharacterized protein</fullName>
    </submittedName>
</protein>
<proteinExistence type="predicted"/>
<evidence type="ECO:0000313" key="1">
    <source>
        <dbReference type="EMBL" id="MPN52291.1"/>
    </source>
</evidence>
<gene>
    <name evidence="1" type="ORF">SDC9_199947</name>
</gene>
<accession>A0A645ILW6</accession>
<name>A0A645ILW6_9ZZZZ</name>
<sequence length="112" mass="12327">MRRLRGSGLVGCGQLGVERVFHRLDDGLARIGGAADDIHLCVAFFNDGGGDRFQCRSRYGRGLALLGYLNLDDLAAFHLNSNAYRSIESVSRACQGFCRSSSHAKHERRAKQ</sequence>